<evidence type="ECO:0000313" key="3">
    <source>
        <dbReference type="EMBL" id="RDW88713.1"/>
    </source>
</evidence>
<reference evidence="3 4" key="1">
    <citation type="journal article" date="2018" name="IMA Fungus">
        <title>IMA Genome-F 9: Draft genome sequence of Annulohypoxylon stygium, Aspergillus mulundensis, Berkeleyomyces basicola (syn. Thielaviopsis basicola), Ceratocystis smalleyi, two Cercospora beticola strains, Coleophoma cylindrospora, Fusarium fracticaudum, Phialophora cf. hyalina, and Morchella septimelata.</title>
        <authorList>
            <person name="Wingfield B.D."/>
            <person name="Bills G.F."/>
            <person name="Dong Y."/>
            <person name="Huang W."/>
            <person name="Nel W.J."/>
            <person name="Swalarsk-Parry B.S."/>
            <person name="Vaghefi N."/>
            <person name="Wilken P.M."/>
            <person name="An Z."/>
            <person name="de Beer Z.W."/>
            <person name="De Vos L."/>
            <person name="Chen L."/>
            <person name="Duong T.A."/>
            <person name="Gao Y."/>
            <person name="Hammerbacher A."/>
            <person name="Kikkert J.R."/>
            <person name="Li Y."/>
            <person name="Li H."/>
            <person name="Li K."/>
            <person name="Li Q."/>
            <person name="Liu X."/>
            <person name="Ma X."/>
            <person name="Naidoo K."/>
            <person name="Pethybridge S.J."/>
            <person name="Sun J."/>
            <person name="Steenkamp E.T."/>
            <person name="van der Nest M.A."/>
            <person name="van Wyk S."/>
            <person name="Wingfield M.J."/>
            <person name="Xiong C."/>
            <person name="Yue Q."/>
            <person name="Zhang X."/>
        </authorList>
    </citation>
    <scope>NUCLEOTIDE SEQUENCE [LARGE SCALE GENOMIC DNA]</scope>
    <source>
        <strain evidence="3 4">BP6252</strain>
    </source>
</reference>
<feature type="compositionally biased region" description="Basic and acidic residues" evidence="1">
    <location>
        <begin position="128"/>
        <end position="139"/>
    </location>
</feature>
<accession>A0A3D8SQX0</accession>
<name>A0A3D8SQX0_9HELO</name>
<proteinExistence type="predicted"/>
<feature type="region of interest" description="Disordered" evidence="1">
    <location>
        <begin position="128"/>
        <end position="208"/>
    </location>
</feature>
<keyword evidence="4" id="KW-1185">Reference proteome</keyword>
<gene>
    <name evidence="3" type="ORF">BP6252_00745</name>
</gene>
<evidence type="ECO:0000313" key="4">
    <source>
        <dbReference type="Proteomes" id="UP000256645"/>
    </source>
</evidence>
<dbReference type="EMBL" id="PDLM01000001">
    <property type="protein sequence ID" value="RDW88713.1"/>
    <property type="molecule type" value="Genomic_DNA"/>
</dbReference>
<feature type="chain" id="PRO_5017807991" evidence="2">
    <location>
        <begin position="26"/>
        <end position="372"/>
    </location>
</feature>
<sequence>MAWEGIVWHGMHGLAWCGLAGQGMGGPGIRAVAWPWLSSHKGGKPTSPNIVAWDHSPDPAPEGEGTEEQKKLKNHLDFFFNVKRHSPAENTLPLTALPPSQPYASQVTRDIVLCGAWLDTGRMSIERQVDDDIGDPPHHDVRHRVGSSIRCSSERRPRRRPPPTHPSLPASLALNDWSRVGKRNNAKKHVREREPQNGGSSARCRSALPIRASRSLSPRCRDGDSLHASGQLVHAHSYQTGLGWAGREWIMDHGHRWPTRCRGRALLGAWEPPNHRLRWVAEKGAGKGDVSEEAENQLAGQGRAGQGAVVSCRAPGVSAGSSCASSARLLDLLVLLVSIPRWLGTRLISLRTSSAPSSDVACSPQSSEPALC</sequence>
<dbReference type="AlphaFoldDB" id="A0A3D8SQX0"/>
<organism evidence="3 4">
    <name type="scientific">Coleophoma cylindrospora</name>
    <dbReference type="NCBI Taxonomy" id="1849047"/>
    <lineage>
        <taxon>Eukaryota</taxon>
        <taxon>Fungi</taxon>
        <taxon>Dikarya</taxon>
        <taxon>Ascomycota</taxon>
        <taxon>Pezizomycotina</taxon>
        <taxon>Leotiomycetes</taxon>
        <taxon>Helotiales</taxon>
        <taxon>Dermateaceae</taxon>
        <taxon>Coleophoma</taxon>
    </lineage>
</organism>
<evidence type="ECO:0000256" key="1">
    <source>
        <dbReference type="SAM" id="MobiDB-lite"/>
    </source>
</evidence>
<dbReference type="Proteomes" id="UP000256645">
    <property type="component" value="Unassembled WGS sequence"/>
</dbReference>
<protein>
    <submittedName>
        <fullName evidence="3">Uncharacterized protein</fullName>
    </submittedName>
</protein>
<evidence type="ECO:0000256" key="2">
    <source>
        <dbReference type="SAM" id="SignalP"/>
    </source>
</evidence>
<keyword evidence="2" id="KW-0732">Signal</keyword>
<comment type="caution">
    <text evidence="3">The sequence shown here is derived from an EMBL/GenBank/DDBJ whole genome shotgun (WGS) entry which is preliminary data.</text>
</comment>
<feature type="compositionally biased region" description="Basic residues" evidence="1">
    <location>
        <begin position="180"/>
        <end position="190"/>
    </location>
</feature>
<feature type="signal peptide" evidence="2">
    <location>
        <begin position="1"/>
        <end position="25"/>
    </location>
</feature>